<feature type="transmembrane region" description="Helical" evidence="1">
    <location>
        <begin position="12"/>
        <end position="35"/>
    </location>
</feature>
<keyword evidence="1" id="KW-1133">Transmembrane helix</keyword>
<protein>
    <submittedName>
        <fullName evidence="2">Uncharacterized protein</fullName>
    </submittedName>
</protein>
<organism evidence="2 3">
    <name type="scientific">Strongylus vulgaris</name>
    <name type="common">Blood worm</name>
    <dbReference type="NCBI Taxonomy" id="40348"/>
    <lineage>
        <taxon>Eukaryota</taxon>
        <taxon>Metazoa</taxon>
        <taxon>Ecdysozoa</taxon>
        <taxon>Nematoda</taxon>
        <taxon>Chromadorea</taxon>
        <taxon>Rhabditida</taxon>
        <taxon>Rhabditina</taxon>
        <taxon>Rhabditomorpha</taxon>
        <taxon>Strongyloidea</taxon>
        <taxon>Strongylidae</taxon>
        <taxon>Strongylus</taxon>
    </lineage>
</organism>
<keyword evidence="3" id="KW-1185">Reference proteome</keyword>
<sequence>MTIPQKRSWSTAIHIYPLSLLPIMLLPFGFSSIFVELEGLCAAW</sequence>
<reference evidence="2 3" key="1">
    <citation type="submission" date="2018-11" db="EMBL/GenBank/DDBJ databases">
        <authorList>
            <consortium name="Pathogen Informatics"/>
        </authorList>
    </citation>
    <scope>NUCLEOTIDE SEQUENCE [LARGE SCALE GENOMIC DNA]</scope>
</reference>
<keyword evidence="1" id="KW-0472">Membrane</keyword>
<dbReference type="EMBL" id="UYYB01028539">
    <property type="protein sequence ID" value="VDM73039.1"/>
    <property type="molecule type" value="Genomic_DNA"/>
</dbReference>
<keyword evidence="1" id="KW-0812">Transmembrane</keyword>
<accession>A0A3P7J0H7</accession>
<name>A0A3P7J0H7_STRVU</name>
<dbReference type="Proteomes" id="UP000270094">
    <property type="component" value="Unassembled WGS sequence"/>
</dbReference>
<gene>
    <name evidence="2" type="ORF">SVUK_LOCUS8037</name>
</gene>
<evidence type="ECO:0000256" key="1">
    <source>
        <dbReference type="SAM" id="Phobius"/>
    </source>
</evidence>
<evidence type="ECO:0000313" key="2">
    <source>
        <dbReference type="EMBL" id="VDM73039.1"/>
    </source>
</evidence>
<evidence type="ECO:0000313" key="3">
    <source>
        <dbReference type="Proteomes" id="UP000270094"/>
    </source>
</evidence>
<proteinExistence type="predicted"/>
<dbReference type="AlphaFoldDB" id="A0A3P7J0H7"/>